<feature type="transmembrane region" description="Helical" evidence="1">
    <location>
        <begin position="102"/>
        <end position="126"/>
    </location>
</feature>
<accession>A0A438B4R8</accession>
<evidence type="ECO:0000256" key="1">
    <source>
        <dbReference type="SAM" id="Phobius"/>
    </source>
</evidence>
<organism evidence="2 3">
    <name type="scientific">Rhodococcus spongiicola</name>
    <dbReference type="NCBI Taxonomy" id="2487352"/>
    <lineage>
        <taxon>Bacteria</taxon>
        <taxon>Bacillati</taxon>
        <taxon>Actinomycetota</taxon>
        <taxon>Actinomycetes</taxon>
        <taxon>Mycobacteriales</taxon>
        <taxon>Nocardiaceae</taxon>
        <taxon>Rhodococcus</taxon>
    </lineage>
</organism>
<feature type="transmembrane region" description="Helical" evidence="1">
    <location>
        <begin position="51"/>
        <end position="72"/>
    </location>
</feature>
<name>A0A438B4R8_9NOCA</name>
<proteinExistence type="predicted"/>
<sequence>MRSSEQFQLPVEWPGSGFSLREKMSTVLLSAIGCGAVLVGIAGGLGGQPAALRYGLAYGLLVLLVAAFGVLLKRSGAHETVRSVPIKSGQGSATEIRQSRRLWSVLVALTVCCTAVTAGPAIEIYLNAPTSGIPGASVVFGVLGAVFASFLVLVVSGLVRAGSVQFTPDGIRHRGWSFESFLPWEAVAGVKPAYNGHRMILLIGFANANWTRRYTTPIWRIDKLPPVPMIELDCRKFAMDDVLLLHFVSLYASNPAMRAELGTDAARARFESHDFS</sequence>
<keyword evidence="1" id="KW-0812">Transmembrane</keyword>
<keyword evidence="1" id="KW-0472">Membrane</keyword>
<dbReference type="EMBL" id="RKLN01000001">
    <property type="protein sequence ID" value="RVW05983.1"/>
    <property type="molecule type" value="Genomic_DNA"/>
</dbReference>
<dbReference type="RefSeq" id="WP_127944386.1">
    <property type="nucleotide sequence ID" value="NZ_RKLN01000001.1"/>
</dbReference>
<gene>
    <name evidence="2" type="ORF">EF834_00410</name>
</gene>
<keyword evidence="3" id="KW-1185">Reference proteome</keyword>
<feature type="transmembrane region" description="Helical" evidence="1">
    <location>
        <begin position="138"/>
        <end position="159"/>
    </location>
</feature>
<reference evidence="2 3" key="1">
    <citation type="submission" date="2018-11" db="EMBL/GenBank/DDBJ databases">
        <title>Rhodococcus spongicola sp. nov. and Rhodococcus xishaensis sp. nov. from marine sponges.</title>
        <authorList>
            <person name="Li L."/>
            <person name="Lin H.W."/>
        </authorList>
    </citation>
    <scope>NUCLEOTIDE SEQUENCE [LARGE SCALE GENOMIC DNA]</scope>
    <source>
        <strain evidence="2 3">LHW50502</strain>
    </source>
</reference>
<dbReference type="AlphaFoldDB" id="A0A438B4R8"/>
<evidence type="ECO:0000313" key="2">
    <source>
        <dbReference type="EMBL" id="RVW05983.1"/>
    </source>
</evidence>
<dbReference type="Proteomes" id="UP000284333">
    <property type="component" value="Unassembled WGS sequence"/>
</dbReference>
<dbReference type="OrthoDB" id="3627672at2"/>
<keyword evidence="1" id="KW-1133">Transmembrane helix</keyword>
<feature type="transmembrane region" description="Helical" evidence="1">
    <location>
        <begin position="26"/>
        <end position="45"/>
    </location>
</feature>
<comment type="caution">
    <text evidence="2">The sequence shown here is derived from an EMBL/GenBank/DDBJ whole genome shotgun (WGS) entry which is preliminary data.</text>
</comment>
<evidence type="ECO:0000313" key="3">
    <source>
        <dbReference type="Proteomes" id="UP000284333"/>
    </source>
</evidence>
<dbReference type="PROSITE" id="PS51257">
    <property type="entry name" value="PROKAR_LIPOPROTEIN"/>
    <property type="match status" value="1"/>
</dbReference>
<protein>
    <submittedName>
        <fullName evidence="2">Uncharacterized protein</fullName>
    </submittedName>
</protein>